<name>A0A3M7PRJ6_BRAPC</name>
<sequence length="99" mass="11281">MDFSYNYIFRHLNPRFPNCLQACLEQVGCEMSFDLLKPNCIISFLETITCNSIHSLCYNCAIIIEILRLSSEGPKHVLQSVAAGTFSVPPIYRFCKTLQ</sequence>
<dbReference type="Proteomes" id="UP000276133">
    <property type="component" value="Unassembled WGS sequence"/>
</dbReference>
<protein>
    <submittedName>
        <fullName evidence="1">Uncharacterized protein</fullName>
    </submittedName>
</protein>
<reference evidence="1 2" key="1">
    <citation type="journal article" date="2018" name="Sci. Rep.">
        <title>Genomic signatures of local adaptation to the degree of environmental predictability in rotifers.</title>
        <authorList>
            <person name="Franch-Gras L."/>
            <person name="Hahn C."/>
            <person name="Garcia-Roger E.M."/>
            <person name="Carmona M.J."/>
            <person name="Serra M."/>
            <person name="Gomez A."/>
        </authorList>
    </citation>
    <scope>NUCLEOTIDE SEQUENCE [LARGE SCALE GENOMIC DNA]</scope>
    <source>
        <strain evidence="1">HYR1</strain>
    </source>
</reference>
<evidence type="ECO:0000313" key="1">
    <source>
        <dbReference type="EMBL" id="RNA01549.1"/>
    </source>
</evidence>
<dbReference type="EMBL" id="REGN01009276">
    <property type="protein sequence ID" value="RNA01549.1"/>
    <property type="molecule type" value="Genomic_DNA"/>
</dbReference>
<gene>
    <name evidence="1" type="ORF">BpHYR1_052401</name>
</gene>
<comment type="caution">
    <text evidence="1">The sequence shown here is derived from an EMBL/GenBank/DDBJ whole genome shotgun (WGS) entry which is preliminary data.</text>
</comment>
<dbReference type="AlphaFoldDB" id="A0A3M7PRJ6"/>
<proteinExistence type="predicted"/>
<organism evidence="1 2">
    <name type="scientific">Brachionus plicatilis</name>
    <name type="common">Marine rotifer</name>
    <name type="synonym">Brachionus muelleri</name>
    <dbReference type="NCBI Taxonomy" id="10195"/>
    <lineage>
        <taxon>Eukaryota</taxon>
        <taxon>Metazoa</taxon>
        <taxon>Spiralia</taxon>
        <taxon>Gnathifera</taxon>
        <taxon>Rotifera</taxon>
        <taxon>Eurotatoria</taxon>
        <taxon>Monogononta</taxon>
        <taxon>Pseudotrocha</taxon>
        <taxon>Ploima</taxon>
        <taxon>Brachionidae</taxon>
        <taxon>Brachionus</taxon>
    </lineage>
</organism>
<evidence type="ECO:0000313" key="2">
    <source>
        <dbReference type="Proteomes" id="UP000276133"/>
    </source>
</evidence>
<keyword evidence="2" id="KW-1185">Reference proteome</keyword>
<accession>A0A3M7PRJ6</accession>